<dbReference type="GO" id="GO:0046872">
    <property type="term" value="F:metal ion binding"/>
    <property type="evidence" value="ECO:0007669"/>
    <property type="project" value="InterPro"/>
</dbReference>
<organism evidence="2 3">
    <name type="scientific">Photobacterium sanctipauli</name>
    <dbReference type="NCBI Taxonomy" id="1342794"/>
    <lineage>
        <taxon>Bacteria</taxon>
        <taxon>Pseudomonadati</taxon>
        <taxon>Pseudomonadota</taxon>
        <taxon>Gammaproteobacteria</taxon>
        <taxon>Vibrionales</taxon>
        <taxon>Vibrionaceae</taxon>
        <taxon>Photobacterium</taxon>
    </lineage>
</organism>
<dbReference type="Gene3D" id="1.20.120.450">
    <property type="entry name" value="dinb family like domain"/>
    <property type="match status" value="1"/>
</dbReference>
<dbReference type="InterPro" id="IPR034660">
    <property type="entry name" value="DinB/YfiT-like"/>
</dbReference>
<protein>
    <recommendedName>
        <fullName evidence="1">Mycothiol-dependent maleylpyruvate isomerase metal-binding domain-containing protein</fullName>
    </recommendedName>
</protein>
<dbReference type="AlphaFoldDB" id="A0A2T3N7S2"/>
<dbReference type="Proteomes" id="UP000241771">
    <property type="component" value="Unassembled WGS sequence"/>
</dbReference>
<accession>A0A2T3N7S2</accession>
<evidence type="ECO:0000313" key="2">
    <source>
        <dbReference type="EMBL" id="PSW09159.1"/>
    </source>
</evidence>
<gene>
    <name evidence="2" type="ORF">C9I98_26110</name>
</gene>
<evidence type="ECO:0000259" key="1">
    <source>
        <dbReference type="Pfam" id="PF11716"/>
    </source>
</evidence>
<evidence type="ECO:0000313" key="3">
    <source>
        <dbReference type="Proteomes" id="UP000241771"/>
    </source>
</evidence>
<dbReference type="Pfam" id="PF11716">
    <property type="entry name" value="MDMPI_N"/>
    <property type="match status" value="1"/>
</dbReference>
<dbReference type="SUPFAM" id="SSF109854">
    <property type="entry name" value="DinB/YfiT-like putative metalloenzymes"/>
    <property type="match status" value="1"/>
</dbReference>
<sequence length="303" mass="34697">MLHVFWSTSSCFSEYLSESAMESSHTEISSKQEVINVLDIFPELNQGLIELLEGFSQDEWEKETCLKGRSVKDLVSHLIDTSLRRLAMDRDHYFSEAPEIHSREDLVEFIQSQNRDWILATRRLSPNMLLSLLKSSGDELVDFLGTLELHEKALFPVDWAGESQSENWFDIAREYTEKWHHQMQIRDAVGREGPLYETRFFQPIIDSFIKALPVAFNQSNRAEFTVAIEITGTCGGTYFLEKKAHSTGFVEGKLEQTSNRVKIDQKEFCKLVTNSKLKEAIEFEAVGDSEVTNQLLLVVAVMS</sequence>
<feature type="domain" description="Mycothiol-dependent maleylpyruvate isomerase metal-binding" evidence="1">
    <location>
        <begin position="46"/>
        <end position="185"/>
    </location>
</feature>
<dbReference type="InterPro" id="IPR024344">
    <property type="entry name" value="MDMPI_metal-binding"/>
</dbReference>
<reference evidence="2 3" key="1">
    <citation type="submission" date="2018-01" db="EMBL/GenBank/DDBJ databases">
        <title>Whole genome sequencing of Histamine producing bacteria.</title>
        <authorList>
            <person name="Butler K."/>
        </authorList>
    </citation>
    <scope>NUCLEOTIDE SEQUENCE [LARGE SCALE GENOMIC DNA]</scope>
    <source>
        <strain evidence="2 3">DSM 100436</strain>
    </source>
</reference>
<comment type="caution">
    <text evidence="2">The sequence shown here is derived from an EMBL/GenBank/DDBJ whole genome shotgun (WGS) entry which is preliminary data.</text>
</comment>
<keyword evidence="3" id="KW-1185">Reference proteome</keyword>
<dbReference type="EMBL" id="PYMA01000034">
    <property type="protein sequence ID" value="PSW09159.1"/>
    <property type="molecule type" value="Genomic_DNA"/>
</dbReference>
<proteinExistence type="predicted"/>
<name>A0A2T3N7S2_9GAMM</name>